<gene>
    <name evidence="3" type="ORF">BTO23_13825</name>
    <name evidence="2" type="ORF">GCM10007855_05310</name>
</gene>
<keyword evidence="5" id="KW-1185">Reference proteome</keyword>
<dbReference type="Proteomes" id="UP001156660">
    <property type="component" value="Unassembled WGS sequence"/>
</dbReference>
<evidence type="ECO:0008006" key="6">
    <source>
        <dbReference type="Google" id="ProtNLM"/>
    </source>
</evidence>
<reference evidence="5" key="3">
    <citation type="journal article" date="2019" name="Int. J. Syst. Evol. Microbiol.">
        <title>The Global Catalogue of Microorganisms (GCM) 10K type strain sequencing project: providing services to taxonomists for standard genome sequencing and annotation.</title>
        <authorList>
            <consortium name="The Broad Institute Genomics Platform"/>
            <consortium name="The Broad Institute Genome Sequencing Center for Infectious Disease"/>
            <person name="Wu L."/>
            <person name="Ma J."/>
        </authorList>
    </citation>
    <scope>NUCLEOTIDE SEQUENCE [LARGE SCALE GENOMIC DNA]</scope>
    <source>
        <strain evidence="5">NBRC 105001</strain>
    </source>
</reference>
<dbReference type="AlphaFoldDB" id="A0A2S7X7T7"/>
<evidence type="ECO:0000256" key="1">
    <source>
        <dbReference type="SAM" id="Coils"/>
    </source>
</evidence>
<evidence type="ECO:0000313" key="4">
    <source>
        <dbReference type="Proteomes" id="UP000239273"/>
    </source>
</evidence>
<proteinExistence type="predicted"/>
<comment type="caution">
    <text evidence="3">The sequence shown here is derived from an EMBL/GenBank/DDBJ whole genome shotgun (WGS) entry which is preliminary data.</text>
</comment>
<name>A0A2S7X7T7_9GAMM</name>
<sequence>MARPKSYTQNDIINAANQLIEKGTEISGWQLREIIGHGRCDTLYKDLKQLIEQGYINLPDKTSIEVQPTVQEDPKVLPLPIEVQESLKLIEGQLSSLLFALVTELNASTDTHYEHLTRARLLESKAIADEAVTKLIKIEDNLLITEDRVKVQVELNEQLEQDNIALEEQLSTAELHSIKQLETMKSVLNENKYLLSDLDSCRINTDRLNEQASTLTKQNIVLETQLDNCRTQVEKQIKTEFQLQVDLDHVNQQLTILSTKYDGIIQAEAKVQAKLESAIVEVAESKKLEAVLSEKIRQLKKHQRIIPKQPITQD</sequence>
<dbReference type="EMBL" id="BSOU01000002">
    <property type="protein sequence ID" value="GLR73657.1"/>
    <property type="molecule type" value="Genomic_DNA"/>
</dbReference>
<evidence type="ECO:0000313" key="5">
    <source>
        <dbReference type="Proteomes" id="UP001156660"/>
    </source>
</evidence>
<organism evidence="3 4">
    <name type="scientific">Aliivibrio sifiae</name>
    <dbReference type="NCBI Taxonomy" id="566293"/>
    <lineage>
        <taxon>Bacteria</taxon>
        <taxon>Pseudomonadati</taxon>
        <taxon>Pseudomonadota</taxon>
        <taxon>Gammaproteobacteria</taxon>
        <taxon>Vibrionales</taxon>
        <taxon>Vibrionaceae</taxon>
        <taxon>Aliivibrio</taxon>
    </lineage>
</organism>
<keyword evidence="1" id="KW-0175">Coiled coil</keyword>
<feature type="coiled-coil region" evidence="1">
    <location>
        <begin position="149"/>
        <end position="176"/>
    </location>
</feature>
<dbReference type="EMBL" id="MSCP01000002">
    <property type="protein sequence ID" value="PQJ87202.1"/>
    <property type="molecule type" value="Genomic_DNA"/>
</dbReference>
<dbReference type="Proteomes" id="UP000239273">
    <property type="component" value="Unassembled WGS sequence"/>
</dbReference>
<reference evidence="2" key="1">
    <citation type="journal article" date="2014" name="Int. J. Syst. Evol. Microbiol.">
        <title>Complete genome of a new Firmicutes species belonging to the dominant human colonic microbiota ('Ruminococcus bicirculans') reveals two chromosomes and a selective capacity to utilize plant glucans.</title>
        <authorList>
            <consortium name="NISC Comparative Sequencing Program"/>
            <person name="Wegmann U."/>
            <person name="Louis P."/>
            <person name="Goesmann A."/>
            <person name="Henrissat B."/>
            <person name="Duncan S.H."/>
            <person name="Flint H.J."/>
        </authorList>
    </citation>
    <scope>NUCLEOTIDE SEQUENCE</scope>
    <source>
        <strain evidence="2">NBRC 105001</strain>
    </source>
</reference>
<evidence type="ECO:0000313" key="2">
    <source>
        <dbReference type="EMBL" id="GLR73657.1"/>
    </source>
</evidence>
<protein>
    <recommendedName>
        <fullName evidence="6">KfrA N-terminal DNA-binding domain-containing protein</fullName>
    </recommendedName>
</protein>
<accession>A0A2S7X7T7</accession>
<evidence type="ECO:0000313" key="3">
    <source>
        <dbReference type="EMBL" id="PQJ87202.1"/>
    </source>
</evidence>
<reference evidence="2" key="4">
    <citation type="submission" date="2023-01" db="EMBL/GenBank/DDBJ databases">
        <title>Draft genome sequence of Aliivibrio sifiae strain NBRC 105001.</title>
        <authorList>
            <person name="Sun Q."/>
            <person name="Mori K."/>
        </authorList>
    </citation>
    <scope>NUCLEOTIDE SEQUENCE</scope>
    <source>
        <strain evidence="2">NBRC 105001</strain>
    </source>
</reference>
<dbReference type="RefSeq" id="WP_105063812.1">
    <property type="nucleotide sequence ID" value="NZ_BSOU01000002.1"/>
</dbReference>
<reference evidence="3 4" key="2">
    <citation type="submission" date="2016-12" db="EMBL/GenBank/DDBJ databases">
        <title>Diversity of luminous bacteria.</title>
        <authorList>
            <person name="Yoshizawa S."/>
            <person name="Kogure K."/>
        </authorList>
    </citation>
    <scope>NUCLEOTIDE SEQUENCE [LARGE SCALE GENOMIC DNA]</scope>
    <source>
        <strain evidence="3 4">NBRC 105001</strain>
    </source>
</reference>